<evidence type="ECO:0000313" key="3">
    <source>
        <dbReference type="EMBL" id="CAD8113043.1"/>
    </source>
</evidence>
<organism evidence="3 4">
    <name type="scientific">Paramecium sonneborni</name>
    <dbReference type="NCBI Taxonomy" id="65129"/>
    <lineage>
        <taxon>Eukaryota</taxon>
        <taxon>Sar</taxon>
        <taxon>Alveolata</taxon>
        <taxon>Ciliophora</taxon>
        <taxon>Intramacronucleata</taxon>
        <taxon>Oligohymenophorea</taxon>
        <taxon>Peniculida</taxon>
        <taxon>Parameciidae</taxon>
        <taxon>Paramecium</taxon>
    </lineage>
</organism>
<proteinExistence type="predicted"/>
<dbReference type="Pfam" id="PF02197">
    <property type="entry name" value="RIIa"/>
    <property type="match status" value="1"/>
</dbReference>
<feature type="compositionally biased region" description="Polar residues" evidence="1">
    <location>
        <begin position="100"/>
        <end position="116"/>
    </location>
</feature>
<comment type="caution">
    <text evidence="3">The sequence shown here is derived from an EMBL/GenBank/DDBJ whole genome shotgun (WGS) entry which is preliminary data.</text>
</comment>
<dbReference type="SMART" id="SM00394">
    <property type="entry name" value="RIIa"/>
    <property type="match status" value="1"/>
</dbReference>
<reference evidence="3" key="1">
    <citation type="submission" date="2021-01" db="EMBL/GenBank/DDBJ databases">
        <authorList>
            <consortium name="Genoscope - CEA"/>
            <person name="William W."/>
        </authorList>
    </citation>
    <scope>NUCLEOTIDE SEQUENCE</scope>
</reference>
<dbReference type="InterPro" id="IPR012105">
    <property type="entry name" value="Sp17"/>
</dbReference>
<dbReference type="AlphaFoldDB" id="A0A8S1QC56"/>
<feature type="domain" description="RIIa" evidence="2">
    <location>
        <begin position="13"/>
        <end position="50"/>
    </location>
</feature>
<dbReference type="EMBL" id="CAJJDN010000102">
    <property type="protein sequence ID" value="CAD8113043.1"/>
    <property type="molecule type" value="Genomic_DNA"/>
</dbReference>
<feature type="region of interest" description="Disordered" evidence="1">
    <location>
        <begin position="62"/>
        <end position="81"/>
    </location>
</feature>
<feature type="region of interest" description="Disordered" evidence="1">
    <location>
        <begin position="193"/>
        <end position="215"/>
    </location>
</feature>
<dbReference type="PROSITE" id="PS50096">
    <property type="entry name" value="IQ"/>
    <property type="match status" value="1"/>
</dbReference>
<dbReference type="GO" id="GO:0005516">
    <property type="term" value="F:calmodulin binding"/>
    <property type="evidence" value="ECO:0007669"/>
    <property type="project" value="TreeGrafter"/>
</dbReference>
<dbReference type="InterPro" id="IPR003117">
    <property type="entry name" value="cAMP_dep_PK_reg_su_I/II_a/b"/>
</dbReference>
<dbReference type="PANTHER" id="PTHR10699:SF11">
    <property type="entry name" value="IGLOO, ISOFORM A"/>
    <property type="match status" value="1"/>
</dbReference>
<dbReference type="PANTHER" id="PTHR10699">
    <property type="entry name" value="NEUROMODULIN"/>
    <property type="match status" value="1"/>
</dbReference>
<feature type="compositionally biased region" description="Basic and acidic residues" evidence="1">
    <location>
        <begin position="86"/>
        <end position="98"/>
    </location>
</feature>
<dbReference type="CDD" id="cd22984">
    <property type="entry name" value="DD_CrRSP7-like"/>
    <property type="match status" value="1"/>
</dbReference>
<accession>A0A8S1QC56</accession>
<sequence length="215" mass="25170">MASKYLQKYPVPENFHQILHDFTREVLRDQPDDIIQYGMEYFECMRDGKVFNFQSKYNISKGQSIERKHQQTKPKDLTEQSRKVVEISNKKQDVDRKSSAPKTQSVRQLSAGSQASFPEEKKAATDYINELYQKVEQDIDQLESGKSETQNAFFESQFDGKDLEKIIKIQASAKGMLVRNQLKQQQQEAMIYEEEEEVNFQSSQKPQEDGQEEYM</sequence>
<dbReference type="Proteomes" id="UP000692954">
    <property type="component" value="Unassembled WGS sequence"/>
</dbReference>
<feature type="region of interest" description="Disordered" evidence="1">
    <location>
        <begin position="86"/>
        <end position="120"/>
    </location>
</feature>
<gene>
    <name evidence="3" type="ORF">PSON_ATCC_30995.1.T1020083</name>
</gene>
<name>A0A8S1QC56_9CILI</name>
<evidence type="ECO:0000256" key="1">
    <source>
        <dbReference type="SAM" id="MobiDB-lite"/>
    </source>
</evidence>
<evidence type="ECO:0000259" key="2">
    <source>
        <dbReference type="SMART" id="SM00394"/>
    </source>
</evidence>
<dbReference type="OrthoDB" id="415111at2759"/>
<protein>
    <recommendedName>
        <fullName evidence="2">RIIa domain-containing protein</fullName>
    </recommendedName>
</protein>
<dbReference type="PIRSF" id="PIRSF016533">
    <property type="entry name" value="Sp17"/>
    <property type="match status" value="1"/>
</dbReference>
<evidence type="ECO:0000313" key="4">
    <source>
        <dbReference type="Proteomes" id="UP000692954"/>
    </source>
</evidence>
<feature type="compositionally biased region" description="Basic and acidic residues" evidence="1">
    <location>
        <begin position="64"/>
        <end position="81"/>
    </location>
</feature>
<keyword evidence="4" id="KW-1185">Reference proteome</keyword>